<organism evidence="1 2">
    <name type="scientific">Phaseolus angularis</name>
    <name type="common">Azuki bean</name>
    <name type="synonym">Vigna angularis</name>
    <dbReference type="NCBI Taxonomy" id="3914"/>
    <lineage>
        <taxon>Eukaryota</taxon>
        <taxon>Viridiplantae</taxon>
        <taxon>Streptophyta</taxon>
        <taxon>Embryophyta</taxon>
        <taxon>Tracheophyta</taxon>
        <taxon>Spermatophyta</taxon>
        <taxon>Magnoliopsida</taxon>
        <taxon>eudicotyledons</taxon>
        <taxon>Gunneridae</taxon>
        <taxon>Pentapetalae</taxon>
        <taxon>rosids</taxon>
        <taxon>fabids</taxon>
        <taxon>Fabales</taxon>
        <taxon>Fabaceae</taxon>
        <taxon>Papilionoideae</taxon>
        <taxon>50 kb inversion clade</taxon>
        <taxon>NPAAA clade</taxon>
        <taxon>indigoferoid/millettioid clade</taxon>
        <taxon>Phaseoleae</taxon>
        <taxon>Vigna</taxon>
    </lineage>
</organism>
<accession>A0A0L9VAR4</accession>
<name>A0A0L9VAR4_PHAAN</name>
<proteinExistence type="predicted"/>
<protein>
    <submittedName>
        <fullName evidence="1">Uncharacterized protein</fullName>
    </submittedName>
</protein>
<dbReference type="Gramene" id="KOM51997">
    <property type="protein sequence ID" value="KOM51997"/>
    <property type="gene ID" value="LR48_Vigan09g065600"/>
</dbReference>
<gene>
    <name evidence="1" type="ORF">LR48_Vigan09g065600</name>
</gene>
<dbReference type="AlphaFoldDB" id="A0A0L9VAR4"/>
<evidence type="ECO:0000313" key="1">
    <source>
        <dbReference type="EMBL" id="KOM51997.1"/>
    </source>
</evidence>
<sequence length="82" mass="9190">MNLPRSTPFTTGNNFSFAFDFAGKNVSDHVHPPARGGRERENYDLIGGWTSSVDLMGRKLGQGFIENARTPWVPLNRRVDVI</sequence>
<dbReference type="Proteomes" id="UP000053144">
    <property type="component" value="Chromosome 9"/>
</dbReference>
<dbReference type="EMBL" id="CM003379">
    <property type="protein sequence ID" value="KOM51997.1"/>
    <property type="molecule type" value="Genomic_DNA"/>
</dbReference>
<reference evidence="2" key="1">
    <citation type="journal article" date="2015" name="Proc. Natl. Acad. Sci. U.S.A.">
        <title>Genome sequencing of adzuki bean (Vigna angularis) provides insight into high starch and low fat accumulation and domestication.</title>
        <authorList>
            <person name="Yang K."/>
            <person name="Tian Z."/>
            <person name="Chen C."/>
            <person name="Luo L."/>
            <person name="Zhao B."/>
            <person name="Wang Z."/>
            <person name="Yu L."/>
            <person name="Li Y."/>
            <person name="Sun Y."/>
            <person name="Li W."/>
            <person name="Chen Y."/>
            <person name="Li Y."/>
            <person name="Zhang Y."/>
            <person name="Ai D."/>
            <person name="Zhao J."/>
            <person name="Shang C."/>
            <person name="Ma Y."/>
            <person name="Wu B."/>
            <person name="Wang M."/>
            <person name="Gao L."/>
            <person name="Sun D."/>
            <person name="Zhang P."/>
            <person name="Guo F."/>
            <person name="Wang W."/>
            <person name="Li Y."/>
            <person name="Wang J."/>
            <person name="Varshney R.K."/>
            <person name="Wang J."/>
            <person name="Ling H.Q."/>
            <person name="Wan P."/>
        </authorList>
    </citation>
    <scope>NUCLEOTIDE SEQUENCE</scope>
    <source>
        <strain evidence="2">cv. Jingnong 6</strain>
    </source>
</reference>
<evidence type="ECO:0000313" key="2">
    <source>
        <dbReference type="Proteomes" id="UP000053144"/>
    </source>
</evidence>